<keyword evidence="2" id="KW-1185">Reference proteome</keyword>
<reference evidence="1" key="1">
    <citation type="submission" date="2020-12" db="EMBL/GenBank/DDBJ databases">
        <title>Metabolic potential, ecology and presence of endohyphal bacteria is reflected in genomic diversity of Mucoromycotina.</title>
        <authorList>
            <person name="Muszewska A."/>
            <person name="Okrasinska A."/>
            <person name="Steczkiewicz K."/>
            <person name="Drgas O."/>
            <person name="Orlowska M."/>
            <person name="Perlinska-Lenart U."/>
            <person name="Aleksandrzak-Piekarczyk T."/>
            <person name="Szatraj K."/>
            <person name="Zielenkiewicz U."/>
            <person name="Pilsyk S."/>
            <person name="Malc E."/>
            <person name="Mieczkowski P."/>
            <person name="Kruszewska J.S."/>
            <person name="Biernat P."/>
            <person name="Pawlowska J."/>
        </authorList>
    </citation>
    <scope>NUCLEOTIDE SEQUENCE</scope>
    <source>
        <strain evidence="1">CBS 226.32</strain>
    </source>
</reference>
<dbReference type="AlphaFoldDB" id="A0A8H7V1B8"/>
<evidence type="ECO:0000313" key="2">
    <source>
        <dbReference type="Proteomes" id="UP000650833"/>
    </source>
</evidence>
<gene>
    <name evidence="1" type="ORF">INT46_003211</name>
</gene>
<organism evidence="1 2">
    <name type="scientific">Mucor plumbeus</name>
    <dbReference type="NCBI Taxonomy" id="97098"/>
    <lineage>
        <taxon>Eukaryota</taxon>
        <taxon>Fungi</taxon>
        <taxon>Fungi incertae sedis</taxon>
        <taxon>Mucoromycota</taxon>
        <taxon>Mucoromycotina</taxon>
        <taxon>Mucoromycetes</taxon>
        <taxon>Mucorales</taxon>
        <taxon>Mucorineae</taxon>
        <taxon>Mucoraceae</taxon>
        <taxon>Mucor</taxon>
    </lineage>
</organism>
<accession>A0A8H7V1B8</accession>
<dbReference type="EMBL" id="JAEPRC010000410">
    <property type="protein sequence ID" value="KAG2197904.1"/>
    <property type="molecule type" value="Genomic_DNA"/>
</dbReference>
<dbReference type="Proteomes" id="UP000650833">
    <property type="component" value="Unassembled WGS sequence"/>
</dbReference>
<dbReference type="OrthoDB" id="2287914at2759"/>
<name>A0A8H7V1B8_9FUNG</name>
<sequence length="100" mass="11484">MSKIFAESGEILKMSVLFSVYGHWFTCRVFVNLNLLQGKACRTLISQIFCWEEDKTLKLTFTEMKPTCIRCHVTDHVFGNSPIMTKQAKSCFICGKTDHL</sequence>
<comment type="caution">
    <text evidence="1">The sequence shown here is derived from an EMBL/GenBank/DDBJ whole genome shotgun (WGS) entry which is preliminary data.</text>
</comment>
<proteinExistence type="predicted"/>
<protein>
    <submittedName>
        <fullName evidence="1">Uncharacterized protein</fullName>
    </submittedName>
</protein>
<evidence type="ECO:0000313" key="1">
    <source>
        <dbReference type="EMBL" id="KAG2197904.1"/>
    </source>
</evidence>